<keyword evidence="4" id="KW-0547">Nucleotide-binding</keyword>
<dbReference type="Pfam" id="PF00005">
    <property type="entry name" value="ABC_tran"/>
    <property type="match status" value="1"/>
</dbReference>
<evidence type="ECO:0000313" key="11">
    <source>
        <dbReference type="EMBL" id="SFK12205.1"/>
    </source>
</evidence>
<name>A0A1I3WXL7_9HYPH</name>
<evidence type="ECO:0000256" key="3">
    <source>
        <dbReference type="ARBA" id="ARBA00022692"/>
    </source>
</evidence>
<organism evidence="11 12">
    <name type="scientific">Methylocapsa palsarum</name>
    <dbReference type="NCBI Taxonomy" id="1612308"/>
    <lineage>
        <taxon>Bacteria</taxon>
        <taxon>Pseudomonadati</taxon>
        <taxon>Pseudomonadota</taxon>
        <taxon>Alphaproteobacteria</taxon>
        <taxon>Hyphomicrobiales</taxon>
        <taxon>Beijerinckiaceae</taxon>
        <taxon>Methylocapsa</taxon>
    </lineage>
</organism>
<evidence type="ECO:0000256" key="2">
    <source>
        <dbReference type="ARBA" id="ARBA00022448"/>
    </source>
</evidence>
<dbReference type="PROSITE" id="PS50929">
    <property type="entry name" value="ABC_TM1F"/>
    <property type="match status" value="1"/>
</dbReference>
<dbReference type="STRING" id="1612308.SAMN05444581_102223"/>
<proteinExistence type="predicted"/>
<comment type="subcellular location">
    <subcellularLocation>
        <location evidence="1">Cell membrane</location>
        <topology evidence="1">Multi-pass membrane protein</topology>
    </subcellularLocation>
</comment>
<dbReference type="GO" id="GO:0016887">
    <property type="term" value="F:ATP hydrolysis activity"/>
    <property type="evidence" value="ECO:0007669"/>
    <property type="project" value="InterPro"/>
</dbReference>
<dbReference type="GO" id="GO:0005886">
    <property type="term" value="C:plasma membrane"/>
    <property type="evidence" value="ECO:0007669"/>
    <property type="project" value="UniProtKB-SubCell"/>
</dbReference>
<dbReference type="Proteomes" id="UP000198755">
    <property type="component" value="Unassembled WGS sequence"/>
</dbReference>
<dbReference type="InterPro" id="IPR003439">
    <property type="entry name" value="ABC_transporter-like_ATP-bd"/>
</dbReference>
<dbReference type="RefSeq" id="WP_244532092.1">
    <property type="nucleotide sequence ID" value="NZ_FOSN01000002.1"/>
</dbReference>
<keyword evidence="5 11" id="KW-0067">ATP-binding</keyword>
<evidence type="ECO:0000313" key="12">
    <source>
        <dbReference type="Proteomes" id="UP000198755"/>
    </source>
</evidence>
<dbReference type="SUPFAM" id="SSF52540">
    <property type="entry name" value="P-loop containing nucleoside triphosphate hydrolases"/>
    <property type="match status" value="1"/>
</dbReference>
<dbReference type="PANTHER" id="PTHR11384">
    <property type="entry name" value="ATP-BINDING CASSETTE, SUB-FAMILY D MEMBER"/>
    <property type="match status" value="1"/>
</dbReference>
<dbReference type="GO" id="GO:0140359">
    <property type="term" value="F:ABC-type transporter activity"/>
    <property type="evidence" value="ECO:0007669"/>
    <property type="project" value="InterPro"/>
</dbReference>
<feature type="transmembrane region" description="Helical" evidence="8">
    <location>
        <begin position="84"/>
        <end position="109"/>
    </location>
</feature>
<keyword evidence="12" id="KW-1185">Reference proteome</keyword>
<dbReference type="Gene3D" id="1.20.1560.10">
    <property type="entry name" value="ABC transporter type 1, transmembrane domain"/>
    <property type="match status" value="1"/>
</dbReference>
<feature type="transmembrane region" description="Helical" evidence="8">
    <location>
        <begin position="287"/>
        <end position="307"/>
    </location>
</feature>
<dbReference type="AlphaFoldDB" id="A0A1I3WXL7"/>
<dbReference type="Pfam" id="PF06472">
    <property type="entry name" value="ABC_membrane_2"/>
    <property type="match status" value="1"/>
</dbReference>
<feature type="transmembrane region" description="Helical" evidence="8">
    <location>
        <begin position="45"/>
        <end position="64"/>
    </location>
</feature>
<feature type="domain" description="ABC transmembrane type-1" evidence="10">
    <location>
        <begin position="69"/>
        <end position="349"/>
    </location>
</feature>
<dbReference type="InterPro" id="IPR050835">
    <property type="entry name" value="ABC_transporter_sub-D"/>
</dbReference>
<dbReference type="CDD" id="cd03223">
    <property type="entry name" value="ABCD_peroxisomal_ALDP"/>
    <property type="match status" value="1"/>
</dbReference>
<dbReference type="GO" id="GO:0005524">
    <property type="term" value="F:ATP binding"/>
    <property type="evidence" value="ECO:0007669"/>
    <property type="project" value="UniProtKB-KW"/>
</dbReference>
<evidence type="ECO:0000256" key="8">
    <source>
        <dbReference type="SAM" id="Phobius"/>
    </source>
</evidence>
<feature type="domain" description="ABC transporter" evidence="9">
    <location>
        <begin position="387"/>
        <end position="606"/>
    </location>
</feature>
<feature type="transmembrane region" description="Helical" evidence="8">
    <location>
        <begin position="166"/>
        <end position="185"/>
    </location>
</feature>
<dbReference type="Gene3D" id="3.40.50.300">
    <property type="entry name" value="P-loop containing nucleotide triphosphate hydrolases"/>
    <property type="match status" value="1"/>
</dbReference>
<keyword evidence="2" id="KW-0813">Transport</keyword>
<keyword evidence="3 8" id="KW-0812">Transmembrane</keyword>
<keyword evidence="6 8" id="KW-1133">Transmembrane helix</keyword>
<dbReference type="PANTHER" id="PTHR11384:SF59">
    <property type="entry name" value="LYSOSOMAL COBALAMIN TRANSPORTER ABCD4"/>
    <property type="match status" value="1"/>
</dbReference>
<reference evidence="11 12" key="1">
    <citation type="submission" date="2016-10" db="EMBL/GenBank/DDBJ databases">
        <authorList>
            <person name="de Groot N.N."/>
        </authorList>
    </citation>
    <scope>NUCLEOTIDE SEQUENCE [LARGE SCALE GENOMIC DNA]</scope>
    <source>
        <strain evidence="11 12">NE2</strain>
    </source>
</reference>
<dbReference type="InterPro" id="IPR036640">
    <property type="entry name" value="ABC1_TM_sf"/>
</dbReference>
<dbReference type="SMART" id="SM00382">
    <property type="entry name" value="AAA"/>
    <property type="match status" value="1"/>
</dbReference>
<evidence type="ECO:0000256" key="1">
    <source>
        <dbReference type="ARBA" id="ARBA00004651"/>
    </source>
</evidence>
<dbReference type="InterPro" id="IPR027417">
    <property type="entry name" value="P-loop_NTPase"/>
</dbReference>
<dbReference type="SUPFAM" id="SSF90123">
    <property type="entry name" value="ABC transporter transmembrane region"/>
    <property type="match status" value="1"/>
</dbReference>
<evidence type="ECO:0000259" key="9">
    <source>
        <dbReference type="PROSITE" id="PS50893"/>
    </source>
</evidence>
<evidence type="ECO:0000256" key="4">
    <source>
        <dbReference type="ARBA" id="ARBA00022741"/>
    </source>
</evidence>
<evidence type="ECO:0000256" key="5">
    <source>
        <dbReference type="ARBA" id="ARBA00022840"/>
    </source>
</evidence>
<keyword evidence="7 8" id="KW-0472">Membrane</keyword>
<dbReference type="PROSITE" id="PS50893">
    <property type="entry name" value="ABC_TRANSPORTER_2"/>
    <property type="match status" value="1"/>
</dbReference>
<evidence type="ECO:0000256" key="7">
    <source>
        <dbReference type="ARBA" id="ARBA00023136"/>
    </source>
</evidence>
<feature type="transmembrane region" description="Helical" evidence="8">
    <location>
        <begin position="205"/>
        <end position="222"/>
    </location>
</feature>
<evidence type="ECO:0000256" key="6">
    <source>
        <dbReference type="ARBA" id="ARBA00022989"/>
    </source>
</evidence>
<sequence length="608" mass="67716">MAHQSQTMEDTLAPEPGAFDQQYALAPQIMMMAQAFISSPGRNPLIALGAAIVGVVGATAYGQIRLNAWNRPFYDALENRDLRQFLFELGIFAMIAGTLLVLNVAQVWLNQTSKLRLREQLTRDLFDQWLQPTRAFRLAGDGEIGANPDQRIHEDVRHLTELSTDLGIGLLQATLLLLSFIGVLWGLSERVVFDFDGWKFSIPGYMVWCALFYAGAASWLSWRVGHPLINLNAERYAREADLRFALVRVNEHSNSIAVYGGEQDEKARLHRELDQVLRVMRRLVTGVTRLTWITAGYGWFAIVAPIVVAAPGYFAGDLSLGGLMVVVGAFNQVQQSLRWFVDNFSVIADWRATLLRVASFRLALVEMDKLGDQSTRIEKIATTDEKIVFDNLGIASPSGCTALSEPHIEILPGDHVLIVGSTGAGKTNLFRAIAGLWPWGCGRILMPPQERMIFMPQRPYIPPGALRDALAYPSAPGKFADGAYVAALHRLGLSHLVPSLDRVSRWDKELNSDDRIKLAFARLLLLKPRWILIDEAIDSLDESNRALVLDVLGEDLETAAVISIGRLNAHEQFFRTVLHLTKDPEGQRLEPFVIDEALDRTMKRSAAE</sequence>
<accession>A0A1I3WXL7</accession>
<dbReference type="EMBL" id="FOSN01000002">
    <property type="protein sequence ID" value="SFK12205.1"/>
    <property type="molecule type" value="Genomic_DNA"/>
</dbReference>
<evidence type="ECO:0000259" key="10">
    <source>
        <dbReference type="PROSITE" id="PS50929"/>
    </source>
</evidence>
<protein>
    <submittedName>
        <fullName evidence="11">Putative ATP-binding cassette transporter</fullName>
    </submittedName>
</protein>
<dbReference type="InterPro" id="IPR011527">
    <property type="entry name" value="ABC1_TM_dom"/>
</dbReference>
<gene>
    <name evidence="11" type="ORF">SAMN05444581_102223</name>
</gene>
<dbReference type="InterPro" id="IPR003593">
    <property type="entry name" value="AAA+_ATPase"/>
</dbReference>